<dbReference type="InParanoid" id="E1ZLY8"/>
<sequence>MLALVSGSSANSGAGGSSGGGGDRSAELAEFAGMVVRAVREEVGCGGTQLAQLARYLLLLHQHQHHTGFHPFWWPNFSAQTQRLCGQLLLPQRDALPPAALEPADGGRRLPAGGVREHDVQALRTSLGCDREEAVALLRRNGGCAFRGLQDAGGAHR</sequence>
<dbReference type="Proteomes" id="UP000008141">
    <property type="component" value="Unassembled WGS sequence"/>
</dbReference>
<evidence type="ECO:0000256" key="1">
    <source>
        <dbReference type="SAM" id="MobiDB-lite"/>
    </source>
</evidence>
<dbReference type="KEGG" id="cvr:CHLNCDRAFT_58622"/>
<dbReference type="EMBL" id="GL433852">
    <property type="protein sequence ID" value="EFN53350.1"/>
    <property type="molecule type" value="Genomic_DNA"/>
</dbReference>
<protein>
    <submittedName>
        <fullName evidence="2">Expressed protein</fullName>
    </submittedName>
</protein>
<dbReference type="GeneID" id="17352722"/>
<keyword evidence="3" id="KW-1185">Reference proteome</keyword>
<dbReference type="RefSeq" id="XP_005845452.1">
    <property type="nucleotide sequence ID" value="XM_005845390.1"/>
</dbReference>
<feature type="compositionally biased region" description="Low complexity" evidence="1">
    <location>
        <begin position="1"/>
        <end position="12"/>
    </location>
</feature>
<gene>
    <name evidence="2" type="ORF">CHLNCDRAFT_58622</name>
</gene>
<proteinExistence type="predicted"/>
<feature type="region of interest" description="Disordered" evidence="1">
    <location>
        <begin position="1"/>
        <end position="23"/>
    </location>
</feature>
<feature type="compositionally biased region" description="Gly residues" evidence="1">
    <location>
        <begin position="13"/>
        <end position="23"/>
    </location>
</feature>
<accession>E1ZLY8</accession>
<dbReference type="AlphaFoldDB" id="E1ZLY8"/>
<reference evidence="2 3" key="1">
    <citation type="journal article" date="2010" name="Plant Cell">
        <title>The Chlorella variabilis NC64A genome reveals adaptation to photosymbiosis, coevolution with viruses, and cryptic sex.</title>
        <authorList>
            <person name="Blanc G."/>
            <person name="Duncan G."/>
            <person name="Agarkova I."/>
            <person name="Borodovsky M."/>
            <person name="Gurnon J."/>
            <person name="Kuo A."/>
            <person name="Lindquist E."/>
            <person name="Lucas S."/>
            <person name="Pangilinan J."/>
            <person name="Polle J."/>
            <person name="Salamov A."/>
            <person name="Terry A."/>
            <person name="Yamada T."/>
            <person name="Dunigan D.D."/>
            <person name="Grigoriev I.V."/>
            <person name="Claverie J.M."/>
            <person name="Van Etten J.L."/>
        </authorList>
    </citation>
    <scope>NUCLEOTIDE SEQUENCE [LARGE SCALE GENOMIC DNA]</scope>
    <source>
        <strain evidence="2 3">NC64A</strain>
    </source>
</reference>
<name>E1ZLY8_CHLVA</name>
<evidence type="ECO:0000313" key="3">
    <source>
        <dbReference type="Proteomes" id="UP000008141"/>
    </source>
</evidence>
<evidence type="ECO:0000313" key="2">
    <source>
        <dbReference type="EMBL" id="EFN53350.1"/>
    </source>
</evidence>
<organism evidence="3">
    <name type="scientific">Chlorella variabilis</name>
    <name type="common">Green alga</name>
    <dbReference type="NCBI Taxonomy" id="554065"/>
    <lineage>
        <taxon>Eukaryota</taxon>
        <taxon>Viridiplantae</taxon>
        <taxon>Chlorophyta</taxon>
        <taxon>core chlorophytes</taxon>
        <taxon>Trebouxiophyceae</taxon>
        <taxon>Chlorellales</taxon>
        <taxon>Chlorellaceae</taxon>
        <taxon>Chlorella clade</taxon>
        <taxon>Chlorella</taxon>
    </lineage>
</organism>
<dbReference type="OrthoDB" id="10654706at2759"/>